<proteinExistence type="predicted"/>
<dbReference type="Proteomes" id="UP000251584">
    <property type="component" value="Unassembled WGS sequence"/>
</dbReference>
<reference evidence="1 2" key="1">
    <citation type="submission" date="2018-06" db="EMBL/GenBank/DDBJ databases">
        <authorList>
            <consortium name="Pathogen Informatics"/>
            <person name="Doyle S."/>
        </authorList>
    </citation>
    <scope>NUCLEOTIDE SEQUENCE [LARGE SCALE GENOMIC DNA]</scope>
    <source>
        <strain evidence="1 2">NCTC10786</strain>
    </source>
</reference>
<name>A0A2X2WNK6_CITKO</name>
<dbReference type="AlphaFoldDB" id="A0A2X2WNK6"/>
<organism evidence="1 2">
    <name type="scientific">Citrobacter koseri</name>
    <name type="common">Citrobacter diversus</name>
    <dbReference type="NCBI Taxonomy" id="545"/>
    <lineage>
        <taxon>Bacteria</taxon>
        <taxon>Pseudomonadati</taxon>
        <taxon>Pseudomonadota</taxon>
        <taxon>Gammaproteobacteria</taxon>
        <taxon>Enterobacterales</taxon>
        <taxon>Enterobacteriaceae</taxon>
        <taxon>Citrobacter</taxon>
    </lineage>
</organism>
<protein>
    <submittedName>
        <fullName evidence="1">Uncharacterized protein</fullName>
    </submittedName>
</protein>
<sequence length="46" mass="5526">MATHVFADMMHHLYQAFDLFEKGDKRACCAQEWQLFVPSIFFWQNS</sequence>
<gene>
    <name evidence="1" type="ORF">NCTC10786_06238</name>
</gene>
<accession>A0A2X2WNK6</accession>
<evidence type="ECO:0000313" key="2">
    <source>
        <dbReference type="Proteomes" id="UP000251584"/>
    </source>
</evidence>
<dbReference type="EMBL" id="UAVY01000011">
    <property type="protein sequence ID" value="SQB41974.1"/>
    <property type="molecule type" value="Genomic_DNA"/>
</dbReference>
<evidence type="ECO:0000313" key="1">
    <source>
        <dbReference type="EMBL" id="SQB41974.1"/>
    </source>
</evidence>